<dbReference type="EMBL" id="WWVQ01000031">
    <property type="protein sequence ID" value="MZL34074.1"/>
    <property type="molecule type" value="Genomic_DNA"/>
</dbReference>
<dbReference type="AlphaFoldDB" id="A0A6L8T3H4"/>
<organism evidence="1 2">
    <name type="scientific">Blautia wexlerae</name>
    <dbReference type="NCBI Taxonomy" id="418240"/>
    <lineage>
        <taxon>Bacteria</taxon>
        <taxon>Bacillati</taxon>
        <taxon>Bacillota</taxon>
        <taxon>Clostridia</taxon>
        <taxon>Lachnospirales</taxon>
        <taxon>Lachnospiraceae</taxon>
        <taxon>Blautia</taxon>
    </lineage>
</organism>
<reference evidence="1 2" key="1">
    <citation type="journal article" date="2019" name="Nat. Med.">
        <title>A library of human gut bacterial isolates paired with longitudinal multiomics data enables mechanistic microbiome research.</title>
        <authorList>
            <person name="Poyet M."/>
            <person name="Groussin M."/>
            <person name="Gibbons S.M."/>
            <person name="Avila-Pacheco J."/>
            <person name="Jiang X."/>
            <person name="Kearney S.M."/>
            <person name="Perrotta A.R."/>
            <person name="Berdy B."/>
            <person name="Zhao S."/>
            <person name="Lieberman T.D."/>
            <person name="Swanson P.K."/>
            <person name="Smith M."/>
            <person name="Roesemann S."/>
            <person name="Alexander J.E."/>
            <person name="Rich S.A."/>
            <person name="Livny J."/>
            <person name="Vlamakis H."/>
            <person name="Clish C."/>
            <person name="Bullock K."/>
            <person name="Deik A."/>
            <person name="Scott J."/>
            <person name="Pierce K.A."/>
            <person name="Xavier R.J."/>
            <person name="Alm E.J."/>
        </authorList>
    </citation>
    <scope>NUCLEOTIDE SEQUENCE [LARGE SCALE GENOMIC DNA]</scope>
    <source>
        <strain evidence="1 2">BIOML-A1</strain>
    </source>
</reference>
<evidence type="ECO:0000313" key="1">
    <source>
        <dbReference type="EMBL" id="MZL34074.1"/>
    </source>
</evidence>
<protein>
    <submittedName>
        <fullName evidence="1">Uncharacterized protein</fullName>
    </submittedName>
</protein>
<dbReference type="RefSeq" id="WP_161233916.1">
    <property type="nucleotide sequence ID" value="NZ_WWVI01000028.1"/>
</dbReference>
<sequence length="83" mass="9678">MFLRNPKVGVIVEHFGNKKDYKYKLTKDKPILVPAGTEVVPVYFISDKFEIFDNSQDELLQPTGNFWITTETIDPYHIVLDIF</sequence>
<dbReference type="Proteomes" id="UP000477285">
    <property type="component" value="Unassembled WGS sequence"/>
</dbReference>
<comment type="caution">
    <text evidence="1">The sequence shown here is derived from an EMBL/GenBank/DDBJ whole genome shotgun (WGS) entry which is preliminary data.</text>
</comment>
<accession>A0A6L8T3H4</accession>
<proteinExistence type="predicted"/>
<name>A0A6L8T3H4_9FIRM</name>
<evidence type="ECO:0000313" key="2">
    <source>
        <dbReference type="Proteomes" id="UP000477285"/>
    </source>
</evidence>
<gene>
    <name evidence="1" type="ORF">GT728_12890</name>
</gene>